<evidence type="ECO:0000313" key="3">
    <source>
        <dbReference type="EMBL" id="CCI48300.1"/>
    </source>
</evidence>
<dbReference type="InParanoid" id="A0A024GP37"/>
<accession>A0A024GP37</accession>
<evidence type="ECO:0008006" key="5">
    <source>
        <dbReference type="Google" id="ProtNLM"/>
    </source>
</evidence>
<evidence type="ECO:0000256" key="2">
    <source>
        <dbReference type="ARBA" id="ARBA00023157"/>
    </source>
</evidence>
<comment type="caution">
    <text evidence="3">The sequence shown here is derived from an EMBL/GenBank/DDBJ whole genome shotgun (WGS) entry which is preliminary data.</text>
</comment>
<sequence length="81" mass="9596">MDPNESLRSSKAKYDQCFDQWYKEVFLQQRANGKLGCENEYKAYSNCLMSEMEHDKTLLNNVTSIMQADVRARWEHKSKKV</sequence>
<dbReference type="Pfam" id="PF05254">
    <property type="entry name" value="UPF0203"/>
    <property type="match status" value="1"/>
</dbReference>
<dbReference type="EMBL" id="CAIX01000214">
    <property type="protein sequence ID" value="CCI48300.1"/>
    <property type="molecule type" value="Genomic_DNA"/>
</dbReference>
<evidence type="ECO:0000313" key="4">
    <source>
        <dbReference type="Proteomes" id="UP000053237"/>
    </source>
</evidence>
<name>A0A024GP37_9STRA</name>
<reference evidence="3 4" key="1">
    <citation type="submission" date="2012-05" db="EMBL/GenBank/DDBJ databases">
        <title>Recombination and specialization in a pathogen metapopulation.</title>
        <authorList>
            <person name="Gardiner A."/>
            <person name="Kemen E."/>
            <person name="Schultz-Larsen T."/>
            <person name="MacLean D."/>
            <person name="Van Oosterhout C."/>
            <person name="Jones J.D.G."/>
        </authorList>
    </citation>
    <scope>NUCLEOTIDE SEQUENCE [LARGE SCALE GENOMIC DNA]</scope>
    <source>
        <strain evidence="3 4">Ac Nc2</strain>
    </source>
</reference>
<evidence type="ECO:0000256" key="1">
    <source>
        <dbReference type="ARBA" id="ARBA00006196"/>
    </source>
</evidence>
<organism evidence="3 4">
    <name type="scientific">Albugo candida</name>
    <dbReference type="NCBI Taxonomy" id="65357"/>
    <lineage>
        <taxon>Eukaryota</taxon>
        <taxon>Sar</taxon>
        <taxon>Stramenopiles</taxon>
        <taxon>Oomycota</taxon>
        <taxon>Peronosporomycetes</taxon>
        <taxon>Albuginales</taxon>
        <taxon>Albuginaceae</taxon>
        <taxon>Albugo</taxon>
    </lineage>
</organism>
<dbReference type="Proteomes" id="UP000053237">
    <property type="component" value="Unassembled WGS sequence"/>
</dbReference>
<keyword evidence="2" id="KW-1015">Disulfide bond</keyword>
<keyword evidence="4" id="KW-1185">Reference proteome</keyword>
<dbReference type="AlphaFoldDB" id="A0A024GP37"/>
<proteinExistence type="inferred from homology"/>
<protein>
    <recommendedName>
        <fullName evidence="5">Mitochondrial distribution and morphology protein 35</fullName>
    </recommendedName>
</protein>
<dbReference type="OrthoDB" id="19091at2759"/>
<dbReference type="InterPro" id="IPR007918">
    <property type="entry name" value="MDM35_apoptosis"/>
</dbReference>
<gene>
    <name evidence="3" type="ORF">BN9_093730</name>
</gene>
<comment type="similarity">
    <text evidence="1">Belongs to the TRIAP1/MDM35 family.</text>
</comment>